<name>K6Z289_9ALTE</name>
<keyword evidence="2" id="KW-1185">Reference proteome</keyword>
<proteinExistence type="predicted"/>
<evidence type="ECO:0000313" key="2">
    <source>
        <dbReference type="Proteomes" id="UP000011864"/>
    </source>
</evidence>
<sequence length="43" mass="4919">MPAKTLPIFAVSGCFKHHMIKQRQVTLFHVGYFKSKKGVNTIE</sequence>
<reference evidence="1 2" key="1">
    <citation type="journal article" date="2013" name="Genome Announc.">
        <title>Complete Genome Sequence of Glaciecola psychrophila Strain 170T.</title>
        <authorList>
            <person name="Yin J."/>
            <person name="Chen J."/>
            <person name="Liu G."/>
            <person name="Yu Y."/>
            <person name="Song L."/>
            <person name="Wang X."/>
            <person name="Qu X."/>
        </authorList>
    </citation>
    <scope>NUCLEOTIDE SEQUENCE [LARGE SCALE GENOMIC DNA]</scope>
    <source>
        <strain evidence="1 2">170</strain>
    </source>
</reference>
<organism evidence="1 2">
    <name type="scientific">Paraglaciecola psychrophila 170</name>
    <dbReference type="NCBI Taxonomy" id="1129794"/>
    <lineage>
        <taxon>Bacteria</taxon>
        <taxon>Pseudomonadati</taxon>
        <taxon>Pseudomonadota</taxon>
        <taxon>Gammaproteobacteria</taxon>
        <taxon>Alteromonadales</taxon>
        <taxon>Alteromonadaceae</taxon>
        <taxon>Paraglaciecola</taxon>
    </lineage>
</organism>
<dbReference type="AlphaFoldDB" id="K6Z289"/>
<dbReference type="PATRIC" id="fig|1129794.4.peg.4383"/>
<dbReference type="Proteomes" id="UP000011864">
    <property type="component" value="Chromosome"/>
</dbReference>
<dbReference type="KEGG" id="gps:C427_4401"/>
<dbReference type="EMBL" id="CP003837">
    <property type="protein sequence ID" value="AGH46503.1"/>
    <property type="molecule type" value="Genomic_DNA"/>
</dbReference>
<evidence type="ECO:0000313" key="1">
    <source>
        <dbReference type="EMBL" id="AGH46503.1"/>
    </source>
</evidence>
<protein>
    <submittedName>
        <fullName evidence="1">Uncharacterized protein</fullName>
    </submittedName>
</protein>
<gene>
    <name evidence="1" type="ORF">C427_4401</name>
</gene>
<accession>K6Z289</accession>
<dbReference type="HOGENOM" id="CLU_3237232_0_0_6"/>